<dbReference type="EMBL" id="JAHRIQ010108518">
    <property type="protein sequence ID" value="MEQ2256985.1"/>
    <property type="molecule type" value="Genomic_DNA"/>
</dbReference>
<accession>A0ABV0VJ57</accession>
<reference evidence="2 3" key="1">
    <citation type="submission" date="2021-06" db="EMBL/GenBank/DDBJ databases">
        <authorList>
            <person name="Palmer J.M."/>
        </authorList>
    </citation>
    <scope>NUCLEOTIDE SEQUENCE [LARGE SCALE GENOMIC DNA]</scope>
    <source>
        <strain evidence="3">if_2019</strain>
        <tissue evidence="2">Muscle</tissue>
    </source>
</reference>
<feature type="region of interest" description="Disordered" evidence="1">
    <location>
        <begin position="1"/>
        <end position="30"/>
    </location>
</feature>
<evidence type="ECO:0000313" key="3">
    <source>
        <dbReference type="Proteomes" id="UP001482620"/>
    </source>
</evidence>
<feature type="compositionally biased region" description="Polar residues" evidence="1">
    <location>
        <begin position="1"/>
        <end position="16"/>
    </location>
</feature>
<evidence type="ECO:0000313" key="2">
    <source>
        <dbReference type="EMBL" id="MEQ2256985.1"/>
    </source>
</evidence>
<comment type="caution">
    <text evidence="2">The sequence shown here is derived from an EMBL/GenBank/DDBJ whole genome shotgun (WGS) entry which is preliminary data.</text>
</comment>
<dbReference type="Proteomes" id="UP001482620">
    <property type="component" value="Unassembled WGS sequence"/>
</dbReference>
<proteinExistence type="predicted"/>
<sequence>MKTNPQTTLSTHSLTPSIPAASCPPPYSMLQWQGKDPAQLHPVSAYKRDTTKHLTHIRPPDLTPRWDKLTWQAVPEQRHGPGADSPYSQPHKHTTSPPLQRQPWEKHQPAAPSTMKQVLY</sequence>
<gene>
    <name evidence="2" type="ORF">ILYODFUR_029655</name>
</gene>
<organism evidence="2 3">
    <name type="scientific">Ilyodon furcidens</name>
    <name type="common">goldbreast splitfin</name>
    <dbReference type="NCBI Taxonomy" id="33524"/>
    <lineage>
        <taxon>Eukaryota</taxon>
        <taxon>Metazoa</taxon>
        <taxon>Chordata</taxon>
        <taxon>Craniata</taxon>
        <taxon>Vertebrata</taxon>
        <taxon>Euteleostomi</taxon>
        <taxon>Actinopterygii</taxon>
        <taxon>Neopterygii</taxon>
        <taxon>Teleostei</taxon>
        <taxon>Neoteleostei</taxon>
        <taxon>Acanthomorphata</taxon>
        <taxon>Ovalentaria</taxon>
        <taxon>Atherinomorphae</taxon>
        <taxon>Cyprinodontiformes</taxon>
        <taxon>Goodeidae</taxon>
        <taxon>Ilyodon</taxon>
    </lineage>
</organism>
<protein>
    <submittedName>
        <fullName evidence="2">Uncharacterized protein</fullName>
    </submittedName>
</protein>
<evidence type="ECO:0000256" key="1">
    <source>
        <dbReference type="SAM" id="MobiDB-lite"/>
    </source>
</evidence>
<feature type="region of interest" description="Disordered" evidence="1">
    <location>
        <begin position="73"/>
        <end position="120"/>
    </location>
</feature>
<keyword evidence="3" id="KW-1185">Reference proteome</keyword>
<name>A0ABV0VJ57_9TELE</name>